<feature type="region of interest" description="Disordered" evidence="1">
    <location>
        <begin position="133"/>
        <end position="153"/>
    </location>
</feature>
<evidence type="ECO:0000256" key="1">
    <source>
        <dbReference type="SAM" id="MobiDB-lite"/>
    </source>
</evidence>
<organism evidence="2 3">
    <name type="scientific">Perkinsus olseni</name>
    <name type="common">Perkinsus atlanticus</name>
    <dbReference type="NCBI Taxonomy" id="32597"/>
    <lineage>
        <taxon>Eukaryota</taxon>
        <taxon>Sar</taxon>
        <taxon>Alveolata</taxon>
        <taxon>Perkinsozoa</taxon>
        <taxon>Perkinsea</taxon>
        <taxon>Perkinsida</taxon>
        <taxon>Perkinsidae</taxon>
        <taxon>Perkinsus</taxon>
    </lineage>
</organism>
<evidence type="ECO:0000313" key="2">
    <source>
        <dbReference type="EMBL" id="KAF4689466.1"/>
    </source>
</evidence>
<protein>
    <submittedName>
        <fullName evidence="2">Uncharacterized protein</fullName>
    </submittedName>
</protein>
<sequence length="153" mass="17200">MLIVTRKLQAAELRTSDRGHRASSPEQRRSFGIQAPRPPTQTTDLAKSARQASRRRKQAEAARRQEAKAKAALELQRKEEEDRRVFVTLPSSDADDSSNDEDSSSEASSSDRASEAPTVVEELQMQLRARARHQSFVRRLGPRRSNTPEAFSN</sequence>
<feature type="compositionally biased region" description="Basic residues" evidence="1">
    <location>
        <begin position="133"/>
        <end position="142"/>
    </location>
</feature>
<proteinExistence type="predicted"/>
<dbReference type="AlphaFoldDB" id="A0A7J6P159"/>
<evidence type="ECO:0000313" key="3">
    <source>
        <dbReference type="Proteomes" id="UP000553632"/>
    </source>
</evidence>
<feature type="compositionally biased region" description="Polar residues" evidence="1">
    <location>
        <begin position="144"/>
        <end position="153"/>
    </location>
</feature>
<name>A0A7J6P159_PEROL</name>
<dbReference type="Proteomes" id="UP000553632">
    <property type="component" value="Unassembled WGS sequence"/>
</dbReference>
<keyword evidence="3" id="KW-1185">Reference proteome</keyword>
<comment type="caution">
    <text evidence="2">The sequence shown here is derived from an EMBL/GenBank/DDBJ whole genome shotgun (WGS) entry which is preliminary data.</text>
</comment>
<reference evidence="2 3" key="1">
    <citation type="submission" date="2020-04" db="EMBL/GenBank/DDBJ databases">
        <title>Perkinsus olseni comparative genomics.</title>
        <authorList>
            <person name="Bogema D.R."/>
        </authorList>
    </citation>
    <scope>NUCLEOTIDE SEQUENCE [LARGE SCALE GENOMIC DNA]</scope>
    <source>
        <strain evidence="2 3">ATCC PRA-207</strain>
    </source>
</reference>
<feature type="compositionally biased region" description="Acidic residues" evidence="1">
    <location>
        <begin position="93"/>
        <end position="104"/>
    </location>
</feature>
<gene>
    <name evidence="2" type="ORF">FOZ63_009212</name>
</gene>
<dbReference type="EMBL" id="JABANO010039835">
    <property type="protein sequence ID" value="KAF4689466.1"/>
    <property type="molecule type" value="Genomic_DNA"/>
</dbReference>
<accession>A0A7J6P159</accession>
<feature type="region of interest" description="Disordered" evidence="1">
    <location>
        <begin position="1"/>
        <end position="121"/>
    </location>
</feature>
<feature type="compositionally biased region" description="Basic and acidic residues" evidence="1">
    <location>
        <begin position="58"/>
        <end position="85"/>
    </location>
</feature>